<reference evidence="1 2" key="1">
    <citation type="submission" date="2020-03" db="EMBL/GenBank/DDBJ databases">
        <title>Genomic Encyclopedia of Type Strains, Phase III (KMG-III): the genomes of soil and plant-associated and newly described type strains.</title>
        <authorList>
            <person name="Whitman W."/>
        </authorList>
    </citation>
    <scope>NUCLEOTIDE SEQUENCE [LARGE SCALE GENOMIC DNA]</scope>
    <source>
        <strain evidence="1 2">CECT 4207</strain>
    </source>
</reference>
<proteinExistence type="predicted"/>
<dbReference type="EMBL" id="JAAOZD010000011">
    <property type="protein sequence ID" value="NIJ03380.1"/>
    <property type="molecule type" value="Genomic_DNA"/>
</dbReference>
<dbReference type="Proteomes" id="UP000802392">
    <property type="component" value="Unassembled WGS sequence"/>
</dbReference>
<keyword evidence="2" id="KW-1185">Reference proteome</keyword>
<name>A0ABX0TNG0_9MICC</name>
<evidence type="ECO:0000313" key="2">
    <source>
        <dbReference type="Proteomes" id="UP000802392"/>
    </source>
</evidence>
<gene>
    <name evidence="1" type="ORF">FHR86_003739</name>
</gene>
<accession>A0ABX0TNG0</accession>
<sequence length="49" mass="5532">MGTEYILTEDDKPTPGASFLEDVIELQLLTAKESLGPVDFTHPQEHRDF</sequence>
<evidence type="ECO:0000313" key="1">
    <source>
        <dbReference type="EMBL" id="NIJ03380.1"/>
    </source>
</evidence>
<protein>
    <submittedName>
        <fullName evidence="1">Uncharacterized protein</fullName>
    </submittedName>
</protein>
<dbReference type="RefSeq" id="WP_167269540.1">
    <property type="nucleotide sequence ID" value="NZ_JAAOZD010000011.1"/>
</dbReference>
<organism evidence="1 2">
    <name type="scientific">Paenarthrobacter ilicis</name>
    <dbReference type="NCBI Taxonomy" id="43665"/>
    <lineage>
        <taxon>Bacteria</taxon>
        <taxon>Bacillati</taxon>
        <taxon>Actinomycetota</taxon>
        <taxon>Actinomycetes</taxon>
        <taxon>Micrococcales</taxon>
        <taxon>Micrococcaceae</taxon>
        <taxon>Paenarthrobacter</taxon>
    </lineage>
</organism>
<comment type="caution">
    <text evidence="1">The sequence shown here is derived from an EMBL/GenBank/DDBJ whole genome shotgun (WGS) entry which is preliminary data.</text>
</comment>